<organism evidence="2">
    <name type="scientific">Nonomuraea gerenzanensis</name>
    <dbReference type="NCBI Taxonomy" id="93944"/>
    <lineage>
        <taxon>Bacteria</taxon>
        <taxon>Bacillati</taxon>
        <taxon>Actinomycetota</taxon>
        <taxon>Actinomycetes</taxon>
        <taxon>Streptosporangiales</taxon>
        <taxon>Streptosporangiaceae</taxon>
        <taxon>Nonomuraea</taxon>
    </lineage>
</organism>
<accession>A0A1M4EL22</accession>
<feature type="compositionally biased region" description="Basic and acidic residues" evidence="1">
    <location>
        <begin position="1"/>
        <end position="15"/>
    </location>
</feature>
<sequence length="38" mass="4073">MPFRAPDDVGRHGEGPFDNGTGSIQNRRGNVPLLCGYA</sequence>
<dbReference type="AlphaFoldDB" id="A0A1M4EL22"/>
<gene>
    <name evidence="2" type="ORF">BN4615_P9040</name>
</gene>
<name>A0A1M4EL22_9ACTN</name>
<dbReference type="EMBL" id="LT559118">
    <property type="protein sequence ID" value="SBO99524.1"/>
    <property type="molecule type" value="Genomic_DNA"/>
</dbReference>
<feature type="region of interest" description="Disordered" evidence="1">
    <location>
        <begin position="1"/>
        <end position="29"/>
    </location>
</feature>
<reference evidence="2" key="1">
    <citation type="submission" date="2016-04" db="EMBL/GenBank/DDBJ databases">
        <authorList>
            <person name="Evans L.H."/>
            <person name="Alamgir A."/>
            <person name="Owens N."/>
            <person name="Weber N.D."/>
            <person name="Virtaneva K."/>
            <person name="Barbian K."/>
            <person name="Babar A."/>
            <person name="Rosenke K."/>
        </authorList>
    </citation>
    <scope>NUCLEOTIDE SEQUENCE</scope>
    <source>
        <strain evidence="2">Nono1</strain>
    </source>
</reference>
<evidence type="ECO:0000256" key="1">
    <source>
        <dbReference type="SAM" id="MobiDB-lite"/>
    </source>
</evidence>
<protein>
    <submittedName>
        <fullName evidence="2">Uncharacterized protein</fullName>
    </submittedName>
</protein>
<proteinExistence type="predicted"/>
<evidence type="ECO:0000313" key="2">
    <source>
        <dbReference type="EMBL" id="SBO99524.1"/>
    </source>
</evidence>